<dbReference type="Pfam" id="PF00990">
    <property type="entry name" value="GGDEF"/>
    <property type="match status" value="1"/>
</dbReference>
<evidence type="ECO:0000313" key="3">
    <source>
        <dbReference type="EMBL" id="MBF8437871.1"/>
    </source>
</evidence>
<dbReference type="Gene3D" id="3.30.450.40">
    <property type="match status" value="1"/>
</dbReference>
<dbReference type="SMART" id="SM00091">
    <property type="entry name" value="PAS"/>
    <property type="match status" value="2"/>
</dbReference>
<dbReference type="NCBIfam" id="TIGR00254">
    <property type="entry name" value="GGDEF"/>
    <property type="match status" value="1"/>
</dbReference>
<proteinExistence type="predicted"/>
<dbReference type="Pfam" id="PF13487">
    <property type="entry name" value="HD_5"/>
    <property type="match status" value="1"/>
</dbReference>
<dbReference type="InterPro" id="IPR013656">
    <property type="entry name" value="PAS_4"/>
</dbReference>
<dbReference type="InterPro" id="IPR037522">
    <property type="entry name" value="HD_GYP_dom"/>
</dbReference>
<dbReference type="SUPFAM" id="SSF55785">
    <property type="entry name" value="PYP-like sensor domain (PAS domain)"/>
    <property type="match status" value="2"/>
</dbReference>
<dbReference type="PROSITE" id="PS50887">
    <property type="entry name" value="GGDEF"/>
    <property type="match status" value="1"/>
</dbReference>
<dbReference type="Gene3D" id="1.10.3210.10">
    <property type="entry name" value="Hypothetical protein af1432"/>
    <property type="match status" value="1"/>
</dbReference>
<evidence type="ECO:0000259" key="1">
    <source>
        <dbReference type="PROSITE" id="PS50887"/>
    </source>
</evidence>
<dbReference type="SMART" id="SM00267">
    <property type="entry name" value="GGDEF"/>
    <property type="match status" value="1"/>
</dbReference>
<gene>
    <name evidence="3" type="ORF">I0Q91_12305</name>
</gene>
<dbReference type="InterPro" id="IPR043128">
    <property type="entry name" value="Rev_trsase/Diguanyl_cyclase"/>
</dbReference>
<evidence type="ECO:0000259" key="2">
    <source>
        <dbReference type="PROSITE" id="PS51832"/>
    </source>
</evidence>
<dbReference type="Pfam" id="PF13185">
    <property type="entry name" value="GAF_2"/>
    <property type="match status" value="1"/>
</dbReference>
<dbReference type="InterPro" id="IPR029016">
    <property type="entry name" value="GAF-like_dom_sf"/>
</dbReference>
<sequence length="751" mass="85523">MIGENNLHKRALNNISEIVFYLDKDLKIIWANQTAIDYFDKDLTSLKGQKCYEKWGWKDKCDSCPVIRANKSKTAEEGIMKKVNNQIWQMKAIPVFNNSKELDGFIEIASDLKPVKNLQEEQAKYEEIYNAKEYIQVIDEAIKQKRLLEMNKFFVDNADILIFRVSPDGIIKYANQTALDSLGYSEAKLEYLSVDSFIPEDEYIPRDKFWKAIKISGSLTYESNFITKTGDSFPVEITSQYFEYEGNEYEFVFAKDISVRKSYEVIIKELNKVAVEFNQLKNEAEIFKKTIETAKSILKFDLCGIALAKGDRFVPAGVSEKIDFDFLPINHGIIGKAYKNNKSYLNTDIDNNPEAKPTRNTYKSGIVIPMQDVGVFQVVSDKKSAFNQRDLEFAEILIASTQAALERVYHQQKLNYKTFHDSLTDLYNRSFFEEELKRLDTKRQLPLSIIMADLNGLKIINDSYGHEKGDEILIKAAEILKDSLRDEDILARQGGDEFAVLLPKTSSDKLDKIIKRIQAKISLENQKEDLPISIALGSATKESSEQNINDIFKEADDNMYQNKLLESRSSKNSIVQGLLNTLSAKSDETKEHAIRMTGLAFNFGSKLGLSNSELNKLSLLATMHDIGKTSISEEILNKPGSLSDREWEIIKKHSEQGYKIASATSEFSIIAEDILAHHERWDGSGYPRKLAGKDIPELARIISIIDAYDVMTNKRSYNQPMNKGEALEEISYCAGSQFDPELANEFIKMMK</sequence>
<dbReference type="InterPro" id="IPR003018">
    <property type="entry name" value="GAF"/>
</dbReference>
<reference evidence="3" key="1">
    <citation type="submission" date="2020-11" db="EMBL/GenBank/DDBJ databases">
        <title>Halonatronomonas betainensis gen. nov., sp. nov. a novel haloalkaliphilic representative of the family Halanaerobiacae capable of betaine degradation.</title>
        <authorList>
            <person name="Boltyanskaya Y."/>
            <person name="Kevbrin V."/>
            <person name="Detkova E."/>
            <person name="Grouzdev D.S."/>
            <person name="Koziaeva V."/>
            <person name="Zhilina T."/>
        </authorList>
    </citation>
    <scope>NUCLEOTIDE SEQUENCE</scope>
    <source>
        <strain evidence="3">Z-7014</strain>
    </source>
</reference>
<dbReference type="PANTHER" id="PTHR43155:SF2">
    <property type="entry name" value="CYCLIC DI-GMP PHOSPHODIESTERASE PA4108"/>
    <property type="match status" value="1"/>
</dbReference>
<dbReference type="SUPFAM" id="SSF109604">
    <property type="entry name" value="HD-domain/PDEase-like"/>
    <property type="match status" value="1"/>
</dbReference>
<dbReference type="InterPro" id="IPR029787">
    <property type="entry name" value="Nucleotide_cyclase"/>
</dbReference>
<dbReference type="Gene3D" id="3.30.450.20">
    <property type="entry name" value="PAS domain"/>
    <property type="match status" value="2"/>
</dbReference>
<dbReference type="Pfam" id="PF13426">
    <property type="entry name" value="PAS_9"/>
    <property type="match status" value="1"/>
</dbReference>
<dbReference type="SMART" id="SM00471">
    <property type="entry name" value="HDc"/>
    <property type="match status" value="1"/>
</dbReference>
<dbReference type="NCBIfam" id="TIGR00229">
    <property type="entry name" value="sensory_box"/>
    <property type="match status" value="1"/>
</dbReference>
<dbReference type="InterPro" id="IPR000014">
    <property type="entry name" value="PAS"/>
</dbReference>
<feature type="domain" description="HD-GYP" evidence="2">
    <location>
        <begin position="567"/>
        <end position="751"/>
    </location>
</feature>
<name>A0A931ATY8_9FIRM</name>
<organism evidence="3 4">
    <name type="scientific">Halonatronomonas betaini</name>
    <dbReference type="NCBI Taxonomy" id="2778430"/>
    <lineage>
        <taxon>Bacteria</taxon>
        <taxon>Bacillati</taxon>
        <taxon>Bacillota</taxon>
        <taxon>Clostridia</taxon>
        <taxon>Halanaerobiales</taxon>
        <taxon>Halarsenatibacteraceae</taxon>
        <taxon>Halonatronomonas</taxon>
    </lineage>
</organism>
<comment type="caution">
    <text evidence="3">The sequence shown here is derived from an EMBL/GenBank/DDBJ whole genome shotgun (WGS) entry which is preliminary data.</text>
</comment>
<dbReference type="Pfam" id="PF08448">
    <property type="entry name" value="PAS_4"/>
    <property type="match status" value="1"/>
</dbReference>
<protein>
    <submittedName>
        <fullName evidence="3">Diguanylate cyclase</fullName>
    </submittedName>
</protein>
<dbReference type="AlphaFoldDB" id="A0A931ATY8"/>
<dbReference type="RefSeq" id="WP_270454906.1">
    <property type="nucleotide sequence ID" value="NZ_JADPIE010000007.1"/>
</dbReference>
<keyword evidence="4" id="KW-1185">Reference proteome</keyword>
<evidence type="ECO:0000313" key="4">
    <source>
        <dbReference type="Proteomes" id="UP000621436"/>
    </source>
</evidence>
<dbReference type="Gene3D" id="3.30.70.270">
    <property type="match status" value="1"/>
</dbReference>
<feature type="domain" description="GGDEF" evidence="1">
    <location>
        <begin position="445"/>
        <end position="579"/>
    </location>
</feature>
<dbReference type="InterPro" id="IPR035965">
    <property type="entry name" value="PAS-like_dom_sf"/>
</dbReference>
<dbReference type="EMBL" id="JADPIE010000007">
    <property type="protein sequence ID" value="MBF8437871.1"/>
    <property type="molecule type" value="Genomic_DNA"/>
</dbReference>
<dbReference type="CDD" id="cd00130">
    <property type="entry name" value="PAS"/>
    <property type="match status" value="1"/>
</dbReference>
<dbReference type="SUPFAM" id="SSF55781">
    <property type="entry name" value="GAF domain-like"/>
    <property type="match status" value="1"/>
</dbReference>
<dbReference type="CDD" id="cd01949">
    <property type="entry name" value="GGDEF"/>
    <property type="match status" value="1"/>
</dbReference>
<dbReference type="CDD" id="cd00077">
    <property type="entry name" value="HDc"/>
    <property type="match status" value="1"/>
</dbReference>
<dbReference type="PROSITE" id="PS51832">
    <property type="entry name" value="HD_GYP"/>
    <property type="match status" value="1"/>
</dbReference>
<dbReference type="PANTHER" id="PTHR43155">
    <property type="entry name" value="CYCLIC DI-GMP PHOSPHODIESTERASE PA4108-RELATED"/>
    <property type="match status" value="1"/>
</dbReference>
<accession>A0A931ATY8</accession>
<dbReference type="InterPro" id="IPR000160">
    <property type="entry name" value="GGDEF_dom"/>
</dbReference>
<dbReference type="InterPro" id="IPR003607">
    <property type="entry name" value="HD/PDEase_dom"/>
</dbReference>
<dbReference type="Proteomes" id="UP000621436">
    <property type="component" value="Unassembled WGS sequence"/>
</dbReference>
<dbReference type="SUPFAM" id="SSF55073">
    <property type="entry name" value="Nucleotide cyclase"/>
    <property type="match status" value="1"/>
</dbReference>